<dbReference type="NCBIfam" id="TIGR00095">
    <property type="entry name" value="16S rRNA (guanine(966)-N(2))-methyltransferase RsmD"/>
    <property type="match status" value="1"/>
</dbReference>
<protein>
    <submittedName>
        <fullName evidence="3">16S rRNA (Guanine(966)-N(2))-methyltransferase RsmD</fullName>
    </submittedName>
</protein>
<keyword evidence="1 3" id="KW-0489">Methyltransferase</keyword>
<dbReference type="EMBL" id="NSKE01000002">
    <property type="protein sequence ID" value="PAU95147.1"/>
    <property type="molecule type" value="Genomic_DNA"/>
</dbReference>
<dbReference type="SUPFAM" id="SSF53335">
    <property type="entry name" value="S-adenosyl-L-methionine-dependent methyltransferases"/>
    <property type="match status" value="1"/>
</dbReference>
<dbReference type="InterPro" id="IPR002052">
    <property type="entry name" value="DNA_methylase_N6_adenine_CS"/>
</dbReference>
<dbReference type="Proteomes" id="UP000218831">
    <property type="component" value="Unassembled WGS sequence"/>
</dbReference>
<organism evidence="3 4">
    <name type="scientific">Fodinibius salipaludis</name>
    <dbReference type="NCBI Taxonomy" id="2032627"/>
    <lineage>
        <taxon>Bacteria</taxon>
        <taxon>Pseudomonadati</taxon>
        <taxon>Balneolota</taxon>
        <taxon>Balneolia</taxon>
        <taxon>Balneolales</taxon>
        <taxon>Balneolaceae</taxon>
        <taxon>Fodinibius</taxon>
    </lineage>
</organism>
<proteinExistence type="predicted"/>
<evidence type="ECO:0000313" key="4">
    <source>
        <dbReference type="Proteomes" id="UP000218831"/>
    </source>
</evidence>
<accession>A0A2A2GE09</accession>
<dbReference type="Gene3D" id="3.40.50.150">
    <property type="entry name" value="Vaccinia Virus protein VP39"/>
    <property type="match status" value="1"/>
</dbReference>
<keyword evidence="4" id="KW-1185">Reference proteome</keyword>
<reference evidence="3 4" key="1">
    <citation type="submission" date="2017-08" db="EMBL/GenBank/DDBJ databases">
        <title>Aliifodinibius alkalisoli sp. nov., isolated from saline alkaline soil.</title>
        <authorList>
            <person name="Liu D."/>
            <person name="Zhang G."/>
        </authorList>
    </citation>
    <scope>NUCLEOTIDE SEQUENCE [LARGE SCALE GENOMIC DNA]</scope>
    <source>
        <strain evidence="3 4">WN023</strain>
    </source>
</reference>
<dbReference type="InterPro" id="IPR029063">
    <property type="entry name" value="SAM-dependent_MTases_sf"/>
</dbReference>
<dbReference type="OrthoDB" id="9803017at2"/>
<name>A0A2A2GE09_9BACT</name>
<dbReference type="PROSITE" id="PS00092">
    <property type="entry name" value="N6_MTASE"/>
    <property type="match status" value="1"/>
</dbReference>
<keyword evidence="2 3" id="KW-0808">Transferase</keyword>
<dbReference type="AlphaFoldDB" id="A0A2A2GE09"/>
<evidence type="ECO:0000313" key="3">
    <source>
        <dbReference type="EMBL" id="PAU95147.1"/>
    </source>
</evidence>
<evidence type="ECO:0000256" key="2">
    <source>
        <dbReference type="ARBA" id="ARBA00022679"/>
    </source>
</evidence>
<gene>
    <name evidence="3" type="primary">rsmD</name>
    <name evidence="3" type="ORF">CK503_02810</name>
</gene>
<dbReference type="PANTHER" id="PTHR43542:SF1">
    <property type="entry name" value="METHYLTRANSFERASE"/>
    <property type="match status" value="1"/>
</dbReference>
<dbReference type="PIRSF" id="PIRSF004553">
    <property type="entry name" value="CHP00095"/>
    <property type="match status" value="1"/>
</dbReference>
<evidence type="ECO:0000256" key="1">
    <source>
        <dbReference type="ARBA" id="ARBA00022603"/>
    </source>
</evidence>
<dbReference type="PANTHER" id="PTHR43542">
    <property type="entry name" value="METHYLTRANSFERASE"/>
    <property type="match status" value="1"/>
</dbReference>
<dbReference type="GO" id="GO:0003676">
    <property type="term" value="F:nucleic acid binding"/>
    <property type="evidence" value="ECO:0007669"/>
    <property type="project" value="InterPro"/>
</dbReference>
<dbReference type="GO" id="GO:0031167">
    <property type="term" value="P:rRNA methylation"/>
    <property type="evidence" value="ECO:0007669"/>
    <property type="project" value="InterPro"/>
</dbReference>
<sequence>MRIITGTLKGRQINIPNTLNVRPTAARTKEGLFSILDARKYIRNANILDLFAGSGNLGFEAISRGASKVLFVDNDRRNIKHIESVGREFNVSDQIRTATSPVEKFLEGMPLPYDIIFSDPPYDYEYMHEMIETITSDGWLAENGWLILEHDKRHDFTDHPHCSYYKEYGRTHVSIFLDQPGIEF</sequence>
<comment type="caution">
    <text evidence="3">The sequence shown here is derived from an EMBL/GenBank/DDBJ whole genome shotgun (WGS) entry which is preliminary data.</text>
</comment>
<dbReference type="InterPro" id="IPR004398">
    <property type="entry name" value="RNA_MeTrfase_RsmD"/>
</dbReference>
<dbReference type="Pfam" id="PF03602">
    <property type="entry name" value="Cons_hypoth95"/>
    <property type="match status" value="1"/>
</dbReference>
<dbReference type="GO" id="GO:0008168">
    <property type="term" value="F:methyltransferase activity"/>
    <property type="evidence" value="ECO:0007669"/>
    <property type="project" value="UniProtKB-KW"/>
</dbReference>
<dbReference type="CDD" id="cd02440">
    <property type="entry name" value="AdoMet_MTases"/>
    <property type="match status" value="1"/>
</dbReference>